<sequence>MALCSKHKASNPLSAVFAQTEGQNGGFADYWRQIFPQAGGKAWMKRRMRAVTCLANGWVGLR</sequence>
<name>A0A1Y6JKZ2_PSEVI</name>
<dbReference type="KEGG" id="pvd:CFBP1590__1917"/>
<accession>A0A1Y6JKZ2</accession>
<evidence type="ECO:0000313" key="2">
    <source>
        <dbReference type="Proteomes" id="UP000196842"/>
    </source>
</evidence>
<dbReference type="Proteomes" id="UP000196842">
    <property type="component" value="Chromosome I"/>
</dbReference>
<evidence type="ECO:0000313" key="1">
    <source>
        <dbReference type="EMBL" id="SMS09502.1"/>
    </source>
</evidence>
<reference evidence="1 2" key="1">
    <citation type="submission" date="2017-05" db="EMBL/GenBank/DDBJ databases">
        <authorList>
            <person name="Song R."/>
            <person name="Chenine A.L."/>
            <person name="Ruprecht R.M."/>
        </authorList>
    </citation>
    <scope>NUCLEOTIDE SEQUENCE [LARGE SCALE GENOMIC DNA]</scope>
    <source>
        <strain evidence="1 2">CFBP 1590</strain>
    </source>
</reference>
<gene>
    <name evidence="1" type="ORF">CFBP1590__1917</name>
</gene>
<organism evidence="1 2">
    <name type="scientific">Pseudomonas viridiflava</name>
    <name type="common">Phytomonas viridiflava</name>
    <dbReference type="NCBI Taxonomy" id="33069"/>
    <lineage>
        <taxon>Bacteria</taxon>
        <taxon>Pseudomonadati</taxon>
        <taxon>Pseudomonadota</taxon>
        <taxon>Gammaproteobacteria</taxon>
        <taxon>Pseudomonadales</taxon>
        <taxon>Pseudomonadaceae</taxon>
        <taxon>Pseudomonas</taxon>
    </lineage>
</organism>
<dbReference type="EMBL" id="LT855380">
    <property type="protein sequence ID" value="SMS09502.1"/>
    <property type="molecule type" value="Genomic_DNA"/>
</dbReference>
<proteinExistence type="predicted"/>
<dbReference type="AlphaFoldDB" id="A0A1Y6JKZ2"/>
<protein>
    <submittedName>
        <fullName evidence="1">Uncharacterized protein</fullName>
    </submittedName>
</protein>